<feature type="compositionally biased region" description="Polar residues" evidence="1">
    <location>
        <begin position="204"/>
        <end position="226"/>
    </location>
</feature>
<feature type="compositionally biased region" description="Basic and acidic residues" evidence="1">
    <location>
        <begin position="101"/>
        <end position="113"/>
    </location>
</feature>
<dbReference type="WBParaSite" id="L893_g5556.t1">
    <property type="protein sequence ID" value="L893_g5556.t1"/>
    <property type="gene ID" value="L893_g5556"/>
</dbReference>
<feature type="region of interest" description="Disordered" evidence="1">
    <location>
        <begin position="192"/>
        <end position="226"/>
    </location>
</feature>
<accession>A0A1I8AFZ3</accession>
<name>A0A1I8AFZ3_9BILA</name>
<evidence type="ECO:0000313" key="3">
    <source>
        <dbReference type="WBParaSite" id="L893_g5556.t1"/>
    </source>
</evidence>
<reference evidence="3" key="1">
    <citation type="submission" date="2016-11" db="UniProtKB">
        <authorList>
            <consortium name="WormBaseParasite"/>
        </authorList>
    </citation>
    <scope>IDENTIFICATION</scope>
</reference>
<dbReference type="AlphaFoldDB" id="A0A1I8AFZ3"/>
<evidence type="ECO:0000256" key="1">
    <source>
        <dbReference type="SAM" id="MobiDB-lite"/>
    </source>
</evidence>
<keyword evidence="2" id="KW-1185">Reference proteome</keyword>
<feature type="region of interest" description="Disordered" evidence="1">
    <location>
        <begin position="154"/>
        <end position="176"/>
    </location>
</feature>
<feature type="region of interest" description="Disordered" evidence="1">
    <location>
        <begin position="101"/>
        <end position="125"/>
    </location>
</feature>
<proteinExistence type="predicted"/>
<dbReference type="Proteomes" id="UP000095287">
    <property type="component" value="Unplaced"/>
</dbReference>
<organism evidence="2 3">
    <name type="scientific">Steinernema glaseri</name>
    <dbReference type="NCBI Taxonomy" id="37863"/>
    <lineage>
        <taxon>Eukaryota</taxon>
        <taxon>Metazoa</taxon>
        <taxon>Ecdysozoa</taxon>
        <taxon>Nematoda</taxon>
        <taxon>Chromadorea</taxon>
        <taxon>Rhabditida</taxon>
        <taxon>Tylenchina</taxon>
        <taxon>Panagrolaimomorpha</taxon>
        <taxon>Strongyloidoidea</taxon>
        <taxon>Steinernematidae</taxon>
        <taxon>Steinernema</taxon>
    </lineage>
</organism>
<evidence type="ECO:0000313" key="2">
    <source>
        <dbReference type="Proteomes" id="UP000095287"/>
    </source>
</evidence>
<feature type="compositionally biased region" description="Basic and acidic residues" evidence="1">
    <location>
        <begin position="192"/>
        <end position="202"/>
    </location>
</feature>
<protein>
    <submittedName>
        <fullName evidence="3">Uncharacterized protein</fullName>
    </submittedName>
</protein>
<sequence length="226" mass="25722">MWEQEKIYSNPMQEGLCWGQRARCCRSLFIENLEASGIISSGGWKALFSRGQRRRREAAEPSPGRSCIRRSRRTAHNLNQEGILAKVGCFVYCSYRTGKPKEAKKKGDMRNKTESSSLVRSFQEEDKASKWPASLCIEEPPTQHFVSLQNELLMNHPSPDSKDDRSAQNISWSKEQKSAAVVLERYNFRALPRERGTVKKESGLPNQESDLSSQGPRFLSSQRVLP</sequence>